<protein>
    <submittedName>
        <fullName evidence="1">Uncharacterized protein</fullName>
    </submittedName>
</protein>
<dbReference type="Proteomes" id="UP000254762">
    <property type="component" value="Unassembled WGS sequence"/>
</dbReference>
<evidence type="ECO:0000313" key="1">
    <source>
        <dbReference type="EMBL" id="SUG32941.1"/>
    </source>
</evidence>
<proteinExistence type="predicted"/>
<accession>A0A379SVS4</accession>
<sequence length="98" mass="11678">MWCCYVVYVPGMFLRRENIECEQAILINSQRPGDNAPWRSQLYFIPMITMNLFSTVEIRYLQQRIFTKQNNLHALSFYIHPGLMCGYDNERQEKHDAA</sequence>
<reference evidence="1 2" key="1">
    <citation type="submission" date="2018-06" db="EMBL/GenBank/DDBJ databases">
        <authorList>
            <consortium name="Pathogen Informatics"/>
            <person name="Doyle S."/>
        </authorList>
    </citation>
    <scope>NUCLEOTIDE SEQUENCE [LARGE SCALE GENOMIC DNA]</scope>
    <source>
        <strain evidence="1 2">NCTC7304</strain>
    </source>
</reference>
<evidence type="ECO:0000313" key="2">
    <source>
        <dbReference type="Proteomes" id="UP000254762"/>
    </source>
</evidence>
<dbReference type="EMBL" id="UGXD01000002">
    <property type="protein sequence ID" value="SUG32941.1"/>
    <property type="molecule type" value="Genomic_DNA"/>
</dbReference>
<gene>
    <name evidence="1" type="ORF">NCTC7304_02399</name>
</gene>
<name>A0A379SVS4_SALER</name>
<organism evidence="1 2">
    <name type="scientific">Salmonella enterica subsp. arizonae</name>
    <dbReference type="NCBI Taxonomy" id="59203"/>
    <lineage>
        <taxon>Bacteria</taxon>
        <taxon>Pseudomonadati</taxon>
        <taxon>Pseudomonadota</taxon>
        <taxon>Gammaproteobacteria</taxon>
        <taxon>Enterobacterales</taxon>
        <taxon>Enterobacteriaceae</taxon>
        <taxon>Salmonella</taxon>
    </lineage>
</organism>
<dbReference type="AlphaFoldDB" id="A0A379SVS4"/>